<dbReference type="SUPFAM" id="SSF48403">
    <property type="entry name" value="Ankyrin repeat"/>
    <property type="match status" value="1"/>
</dbReference>
<dbReference type="InterPro" id="IPR036770">
    <property type="entry name" value="Ankyrin_rpt-contain_sf"/>
</dbReference>
<gene>
    <name evidence="3" type="ORF">METSCH_B02470</name>
</gene>
<evidence type="ECO:0000313" key="3">
    <source>
        <dbReference type="EMBL" id="QBM87051.1"/>
    </source>
</evidence>
<feature type="compositionally biased region" description="Basic and acidic residues" evidence="1">
    <location>
        <begin position="780"/>
        <end position="797"/>
    </location>
</feature>
<evidence type="ECO:0000256" key="1">
    <source>
        <dbReference type="SAM" id="MobiDB-lite"/>
    </source>
</evidence>
<evidence type="ECO:0000259" key="2">
    <source>
        <dbReference type="PROSITE" id="PS51126"/>
    </source>
</evidence>
<dbReference type="PANTHER" id="PTHR16027">
    <property type="entry name" value="DILUTE DOMAIN-CONTAINING PROTEIN YPR089W"/>
    <property type="match status" value="1"/>
</dbReference>
<proteinExistence type="predicted"/>
<reference evidence="4" key="1">
    <citation type="submission" date="2019-03" db="EMBL/GenBank/DDBJ databases">
        <title>Snf2 controls pulcherriminic acid biosynthesis and connects pigmentation and antifungal activity of the yeast Metschnikowia pulcherrima.</title>
        <authorList>
            <person name="Gore-Lloyd D."/>
            <person name="Sumann I."/>
            <person name="Brachmann A.O."/>
            <person name="Schneeberger K."/>
            <person name="Ortiz-Merino R.A."/>
            <person name="Moreno-Beltran M."/>
            <person name="Schlaefli M."/>
            <person name="Kirner P."/>
            <person name="Santos Kron A."/>
            <person name="Wolfe K.H."/>
            <person name="Piel J."/>
            <person name="Ahrens C.H."/>
            <person name="Henk D."/>
            <person name="Freimoser F.M."/>
        </authorList>
    </citation>
    <scope>NUCLEOTIDE SEQUENCE [LARGE SCALE GENOMIC DNA]</scope>
    <source>
        <strain evidence="4">APC 1.2</strain>
    </source>
</reference>
<organism evidence="3 4">
    <name type="scientific">Metschnikowia aff. pulcherrima</name>
    <dbReference type="NCBI Taxonomy" id="2163413"/>
    <lineage>
        <taxon>Eukaryota</taxon>
        <taxon>Fungi</taxon>
        <taxon>Dikarya</taxon>
        <taxon>Ascomycota</taxon>
        <taxon>Saccharomycotina</taxon>
        <taxon>Pichiomycetes</taxon>
        <taxon>Metschnikowiaceae</taxon>
        <taxon>Metschnikowia</taxon>
    </lineage>
</organism>
<dbReference type="AlphaFoldDB" id="A0A4P6XMR1"/>
<dbReference type="Gene3D" id="1.25.40.20">
    <property type="entry name" value="Ankyrin repeat-containing domain"/>
    <property type="match status" value="1"/>
</dbReference>
<dbReference type="InterPro" id="IPR002710">
    <property type="entry name" value="Dilute_dom"/>
</dbReference>
<dbReference type="InterPro" id="IPR002110">
    <property type="entry name" value="Ankyrin_rpt"/>
</dbReference>
<dbReference type="GO" id="GO:0051020">
    <property type="term" value="F:GTPase binding"/>
    <property type="evidence" value="ECO:0007669"/>
    <property type="project" value="TreeGrafter"/>
</dbReference>
<feature type="region of interest" description="Disordered" evidence="1">
    <location>
        <begin position="763"/>
        <end position="797"/>
    </location>
</feature>
<sequence length="822" mass="93184">MDPWTNLTPAEFVLSPGVQGPDSQNPIFAGILEAKRLLPDATSNVRSPDYKPSTKEALYWAICDGDLVATEAAIASNSELLDSCFPDNDNGYTPLIFAVAFAQEAIVESLLRIHEADPDLPDTTQTKYTPLMWAVVAKNVSIVSLLLEFHATPNLSPSNNGVNASSLASTSSPEIFEYFKSHNLFANELNDAELYPLPTFGDSHADPIDDVAFKIRMLTLGTSHDFDALDDEDGIDEEAQLAQDTQLTQISEFDYNKPLPNQFIKFSDLDIPSLLDYIFGLRTSSSAQQHNTKTPAAVLFQLIHYSHNKVDSSDLTEFLFECFITRLRSVTNTKSGVFNMALTTGELNDKKSANGTGDIVLLSYWLSVIQFLHFYFTRADLYAQYPNFLHEMINLTQSLIATLSFSINSRLNLLAEECILNFTSLVDVSSVLYARDWNLFKTQKKHPNSYDDILNMLYPPSLNELMKPSPLKYVQVLGALYYVLDIHGVDLLLRAQTFSQVFYYINATIFNRLIANSRYCSRVKAIQIRLNISALEDWLRSHNFHAYKPDRIGGLETLLEQSNGLSGVNQSLLENKIERDDPHYLSFYYESLYHISKTQLLPTIELLQWLQVLTGLGDEEALINTVNEFESLNYYQLVKVSSKLYRYEVDEKKMPKALIQILKRLMAEQGEAQISRSKLHYMTQSTFLLKEVYIYLNPNHIFGVALPNASELIVNYGAGIGGVKILRARKYQPTLPISIMDDIDMLLTQNRNDHVNDTFDYEGEEYEKETEGLTSPDMPVVRDEPRDQKTSFKGDELFKQMQPPLSLAHKEWGTDDIENNPW</sequence>
<protein>
    <recommendedName>
        <fullName evidence="2">Dilute domain-containing protein</fullName>
    </recommendedName>
</protein>
<dbReference type="PANTHER" id="PTHR16027:SF6">
    <property type="entry name" value="DILUTE DOMAIN-CONTAINING PROTEIN"/>
    <property type="match status" value="1"/>
</dbReference>
<feature type="domain" description="Dilute" evidence="2">
    <location>
        <begin position="325"/>
        <end position="668"/>
    </location>
</feature>
<dbReference type="Proteomes" id="UP000292447">
    <property type="component" value="Chromosome II"/>
</dbReference>
<dbReference type="Pfam" id="PF01843">
    <property type="entry name" value="DIL"/>
    <property type="match status" value="1"/>
</dbReference>
<accession>A0A4P6XMR1</accession>
<dbReference type="InterPro" id="IPR052072">
    <property type="entry name" value="Vascular_dev_regulator"/>
</dbReference>
<name>A0A4P6XMR1_9ASCO</name>
<evidence type="ECO:0000313" key="4">
    <source>
        <dbReference type="Proteomes" id="UP000292447"/>
    </source>
</evidence>
<dbReference type="PROSITE" id="PS51126">
    <property type="entry name" value="DILUTE"/>
    <property type="match status" value="1"/>
</dbReference>
<dbReference type="Pfam" id="PF00023">
    <property type="entry name" value="Ank"/>
    <property type="match status" value="2"/>
</dbReference>
<dbReference type="SMART" id="SM01132">
    <property type="entry name" value="DIL"/>
    <property type="match status" value="1"/>
</dbReference>
<dbReference type="SMART" id="SM00248">
    <property type="entry name" value="ANK"/>
    <property type="match status" value="3"/>
</dbReference>
<dbReference type="EMBL" id="CP034457">
    <property type="protein sequence ID" value="QBM87051.1"/>
    <property type="molecule type" value="Genomic_DNA"/>
</dbReference>
<dbReference type="STRING" id="2163413.A0A4P6XMR1"/>
<keyword evidence="4" id="KW-1185">Reference proteome</keyword>